<dbReference type="Proteomes" id="UP000824005">
    <property type="component" value="Unassembled WGS sequence"/>
</dbReference>
<dbReference type="SUPFAM" id="SSF51971">
    <property type="entry name" value="Nucleotide-binding domain"/>
    <property type="match status" value="1"/>
</dbReference>
<dbReference type="EMBL" id="DXDC01000229">
    <property type="protein sequence ID" value="HIY66168.1"/>
    <property type="molecule type" value="Genomic_DNA"/>
</dbReference>
<reference evidence="3" key="2">
    <citation type="submission" date="2021-04" db="EMBL/GenBank/DDBJ databases">
        <authorList>
            <person name="Gilroy R."/>
        </authorList>
    </citation>
    <scope>NUCLEOTIDE SEQUENCE</scope>
    <source>
        <strain evidence="3">ChiGjej1B1-98</strain>
    </source>
</reference>
<accession>A0A9D2C9X2</accession>
<feature type="region of interest" description="Disordered" evidence="1">
    <location>
        <begin position="53"/>
        <end position="89"/>
    </location>
</feature>
<evidence type="ECO:0000256" key="1">
    <source>
        <dbReference type="SAM" id="MobiDB-lite"/>
    </source>
</evidence>
<feature type="domain" description="FAD dependent oxidoreductase" evidence="2">
    <location>
        <begin position="3"/>
        <end position="51"/>
    </location>
</feature>
<dbReference type="Pfam" id="PF01266">
    <property type="entry name" value="DAO"/>
    <property type="match status" value="1"/>
</dbReference>
<gene>
    <name evidence="3" type="ORF">H9830_07825</name>
</gene>
<dbReference type="AlphaFoldDB" id="A0A9D2C9X2"/>
<proteinExistence type="predicted"/>
<evidence type="ECO:0000313" key="4">
    <source>
        <dbReference type="Proteomes" id="UP000824005"/>
    </source>
</evidence>
<protein>
    <submittedName>
        <fullName evidence="3">FAD-binding protein</fullName>
    </submittedName>
</protein>
<dbReference type="InterPro" id="IPR036188">
    <property type="entry name" value="FAD/NAD-bd_sf"/>
</dbReference>
<name>A0A9D2C9X2_9MICO</name>
<sequence>MRIGIIGAGIAGLCTAVGFQRAGADVVVMERGETVREGLGCLSSQTGYGRWMRSESARSSVRSPDARKRSGADNGLRRVLGCRPSLTTP</sequence>
<evidence type="ECO:0000313" key="3">
    <source>
        <dbReference type="EMBL" id="HIY66168.1"/>
    </source>
</evidence>
<organism evidence="3 4">
    <name type="scientific">Candidatus Agrococcus pullicola</name>
    <dbReference type="NCBI Taxonomy" id="2838429"/>
    <lineage>
        <taxon>Bacteria</taxon>
        <taxon>Bacillati</taxon>
        <taxon>Actinomycetota</taxon>
        <taxon>Actinomycetes</taxon>
        <taxon>Micrococcales</taxon>
        <taxon>Microbacteriaceae</taxon>
        <taxon>Agrococcus</taxon>
    </lineage>
</organism>
<evidence type="ECO:0000259" key="2">
    <source>
        <dbReference type="Pfam" id="PF01266"/>
    </source>
</evidence>
<dbReference type="Gene3D" id="3.50.50.60">
    <property type="entry name" value="FAD/NAD(P)-binding domain"/>
    <property type="match status" value="1"/>
</dbReference>
<reference evidence="3" key="1">
    <citation type="journal article" date="2021" name="PeerJ">
        <title>Extensive microbial diversity within the chicken gut microbiome revealed by metagenomics and culture.</title>
        <authorList>
            <person name="Gilroy R."/>
            <person name="Ravi A."/>
            <person name="Getino M."/>
            <person name="Pursley I."/>
            <person name="Horton D.L."/>
            <person name="Alikhan N.F."/>
            <person name="Baker D."/>
            <person name="Gharbi K."/>
            <person name="Hall N."/>
            <person name="Watson M."/>
            <person name="Adriaenssens E.M."/>
            <person name="Foster-Nyarko E."/>
            <person name="Jarju S."/>
            <person name="Secka A."/>
            <person name="Antonio M."/>
            <person name="Oren A."/>
            <person name="Chaudhuri R.R."/>
            <person name="La Ragione R."/>
            <person name="Hildebrand F."/>
            <person name="Pallen M.J."/>
        </authorList>
    </citation>
    <scope>NUCLEOTIDE SEQUENCE</scope>
    <source>
        <strain evidence="3">ChiGjej1B1-98</strain>
    </source>
</reference>
<comment type="caution">
    <text evidence="3">The sequence shown here is derived from an EMBL/GenBank/DDBJ whole genome shotgun (WGS) entry which is preliminary data.</text>
</comment>
<dbReference type="InterPro" id="IPR006076">
    <property type="entry name" value="FAD-dep_OxRdtase"/>
</dbReference>